<feature type="region of interest" description="Disordered" evidence="1">
    <location>
        <begin position="266"/>
        <end position="325"/>
    </location>
</feature>
<evidence type="ECO:0000313" key="3">
    <source>
        <dbReference type="Proteomes" id="UP000770661"/>
    </source>
</evidence>
<protein>
    <submittedName>
        <fullName evidence="2">Nucleosome-remodeling factor subunit NURF301</fullName>
    </submittedName>
</protein>
<dbReference type="Proteomes" id="UP000770661">
    <property type="component" value="Unassembled WGS sequence"/>
</dbReference>
<dbReference type="PANTHER" id="PTHR45975">
    <property type="entry name" value="NUCLEOSOME-REMODELING FACTOR SUBUNIT BPTF"/>
    <property type="match status" value="1"/>
</dbReference>
<feature type="compositionally biased region" description="Basic and acidic residues" evidence="1">
    <location>
        <begin position="436"/>
        <end position="452"/>
    </location>
</feature>
<feature type="region of interest" description="Disordered" evidence="1">
    <location>
        <begin position="917"/>
        <end position="944"/>
    </location>
</feature>
<evidence type="ECO:0000256" key="1">
    <source>
        <dbReference type="SAM" id="MobiDB-lite"/>
    </source>
</evidence>
<feature type="compositionally biased region" description="Basic residues" evidence="1">
    <location>
        <begin position="512"/>
        <end position="521"/>
    </location>
</feature>
<feature type="compositionally biased region" description="Acidic residues" evidence="1">
    <location>
        <begin position="280"/>
        <end position="305"/>
    </location>
</feature>
<dbReference type="OrthoDB" id="784962at2759"/>
<name>A0A8J4Y3Q7_CHIOP</name>
<feature type="region of interest" description="Disordered" evidence="1">
    <location>
        <begin position="136"/>
        <end position="164"/>
    </location>
</feature>
<comment type="caution">
    <text evidence="2">The sequence shown here is derived from an EMBL/GenBank/DDBJ whole genome shotgun (WGS) entry which is preliminary data.</text>
</comment>
<evidence type="ECO:0000313" key="2">
    <source>
        <dbReference type="EMBL" id="KAG0714290.1"/>
    </source>
</evidence>
<feature type="compositionally biased region" description="Basic and acidic residues" evidence="1">
    <location>
        <begin position="152"/>
        <end position="164"/>
    </location>
</feature>
<organism evidence="2 3">
    <name type="scientific">Chionoecetes opilio</name>
    <name type="common">Atlantic snow crab</name>
    <name type="synonym">Cancer opilio</name>
    <dbReference type="NCBI Taxonomy" id="41210"/>
    <lineage>
        <taxon>Eukaryota</taxon>
        <taxon>Metazoa</taxon>
        <taxon>Ecdysozoa</taxon>
        <taxon>Arthropoda</taxon>
        <taxon>Crustacea</taxon>
        <taxon>Multicrustacea</taxon>
        <taxon>Malacostraca</taxon>
        <taxon>Eumalacostraca</taxon>
        <taxon>Eucarida</taxon>
        <taxon>Decapoda</taxon>
        <taxon>Pleocyemata</taxon>
        <taxon>Brachyura</taxon>
        <taxon>Eubrachyura</taxon>
        <taxon>Majoidea</taxon>
        <taxon>Majidae</taxon>
        <taxon>Chionoecetes</taxon>
    </lineage>
</organism>
<feature type="region of interest" description="Disordered" evidence="1">
    <location>
        <begin position="32"/>
        <end position="51"/>
    </location>
</feature>
<dbReference type="GO" id="GO:0000978">
    <property type="term" value="F:RNA polymerase II cis-regulatory region sequence-specific DNA binding"/>
    <property type="evidence" value="ECO:0007669"/>
    <property type="project" value="TreeGrafter"/>
</dbReference>
<feature type="compositionally biased region" description="Pro residues" evidence="1">
    <location>
        <begin position="930"/>
        <end position="944"/>
    </location>
</feature>
<dbReference type="GO" id="GO:0016589">
    <property type="term" value="C:NURF complex"/>
    <property type="evidence" value="ECO:0007669"/>
    <property type="project" value="InterPro"/>
</dbReference>
<dbReference type="AlphaFoldDB" id="A0A8J4Y3Q7"/>
<accession>A0A8J4Y3Q7</accession>
<gene>
    <name evidence="2" type="primary">E(bx)</name>
    <name evidence="2" type="ORF">GWK47_014437</name>
</gene>
<feature type="region of interest" description="Disordered" evidence="1">
    <location>
        <begin position="664"/>
        <end position="688"/>
    </location>
</feature>
<dbReference type="GO" id="GO:0006357">
    <property type="term" value="P:regulation of transcription by RNA polymerase II"/>
    <property type="evidence" value="ECO:0007669"/>
    <property type="project" value="InterPro"/>
</dbReference>
<proteinExistence type="predicted"/>
<sequence length="944" mass="102289">MWLVACIKPVGFNPVWHDSLGHVRFNRVTAMEREEKKKQEKRDKKEVDQEEPRPVTMIKYTLGLKHQIWKLKGEEYRIHGMWGWQWVTANRPARHTPMATVGLRAGASKHMVPVKSAGGLKSLSVNPGIYRQLSAKNPSLQPSLLSPRQRREKGEEEAGEERKEILITGPSGQQRVEMGSVNLEDLFEGDGTVNVSHGLTHRSRFLYPKVARGCSLDGAGPCLHGRAAEPGSGGHAKGGGRGGKGVCAYSKVVVASSSSRRVVEAAAVEAAERSGGSGGGEDDDEEEVDVEGEESDATLSDDEDRDTAVEEVPASQRSTIHKQRPAGNLLKEVRMLKAKYEALDLHHSLLACYSPCCRQEGRCSCYSPTCLLKVKTKEKLINAVNNYRIVASKPVPFSQVGSHSPVRLASPPPDPEPPRQDPDQASEGGSGAGGDSDGRSSRASGDIKIRVEEDMDDTSQGSLTLAPPKGTDDRPQGTTESPAGRFQLRKVPGEAKKRRQQHRLPQLSSFRIGRRKGRRSQGRGGDGRPSSILIIPGWELRLLARKGGRHHILGFNHNAKANQVVWSYPCSRPAFKTTWLYRTATAHALNTASMQLRILWVCLRWDDMQEKGPGDGRKQVTTDMEIIQTEILKRKYSGRFLEKSLYLRRKVIIPFDVPKPVREFTPSQRSGLRKRRRAQSPVNTQPQSVEEWVPEDKLDLWEIRFFGERLERAASVTRRGGVVERGGAGAEGAGASPAEIRARMEEQLKIQRATFNQKRAAEVVAGGGSVVTRGGVVKLSLCSATTLTTTTGARLALPQSGGPKVVQTGASTIMAVPTLVSGKKIVAAREGRIITVQTAAAASATGTTGTTEGTGGSTINLGSSTIFPVGGGAAKVQLTSQGGNKVIRLQPLAGGGGHRVILPRATTTAAPLATALTTAPALRSPRPWHRPPPPPPPRPPPPLW</sequence>
<keyword evidence="3" id="KW-1185">Reference proteome</keyword>
<dbReference type="PANTHER" id="PTHR45975:SF2">
    <property type="entry name" value="NUCLEOSOME-REMODELING FACTOR SUBUNIT BPTF"/>
    <property type="match status" value="1"/>
</dbReference>
<reference evidence="2" key="1">
    <citation type="submission" date="2020-07" db="EMBL/GenBank/DDBJ databases">
        <title>The High-quality genome of the commercially important snow crab, Chionoecetes opilio.</title>
        <authorList>
            <person name="Jeong J.-H."/>
            <person name="Ryu S."/>
        </authorList>
    </citation>
    <scope>NUCLEOTIDE SEQUENCE</scope>
    <source>
        <strain evidence="2">MADBK_172401_WGS</strain>
        <tissue evidence="2">Digestive gland</tissue>
    </source>
</reference>
<dbReference type="EMBL" id="JACEEZ010020660">
    <property type="protein sequence ID" value="KAG0714290.1"/>
    <property type="molecule type" value="Genomic_DNA"/>
</dbReference>
<feature type="compositionally biased region" description="Polar residues" evidence="1">
    <location>
        <begin position="136"/>
        <end position="146"/>
    </location>
</feature>
<dbReference type="InterPro" id="IPR038028">
    <property type="entry name" value="BPTF"/>
</dbReference>
<feature type="region of interest" description="Disordered" evidence="1">
    <location>
        <begin position="396"/>
        <end position="530"/>
    </location>
</feature>